<evidence type="ECO:0000256" key="1">
    <source>
        <dbReference type="ARBA" id="ARBA00004571"/>
    </source>
</evidence>
<evidence type="ECO:0000256" key="6">
    <source>
        <dbReference type="ARBA" id="ARBA00023077"/>
    </source>
</evidence>
<proteinExistence type="inferred from homology"/>
<evidence type="ECO:0000256" key="2">
    <source>
        <dbReference type="ARBA" id="ARBA00009810"/>
    </source>
</evidence>
<keyword evidence="4 10" id="KW-1134">Transmembrane beta strand</keyword>
<dbReference type="AlphaFoldDB" id="A0A6C1B1I4"/>
<dbReference type="PANTHER" id="PTHR30069">
    <property type="entry name" value="TONB-DEPENDENT OUTER MEMBRANE RECEPTOR"/>
    <property type="match status" value="1"/>
</dbReference>
<evidence type="ECO:0000256" key="13">
    <source>
        <dbReference type="SAM" id="SignalP"/>
    </source>
</evidence>
<comment type="subcellular location">
    <subcellularLocation>
        <location evidence="1 10">Cell outer membrane</location>
        <topology evidence="1 10">Multi-pass membrane protein</topology>
    </subcellularLocation>
</comment>
<keyword evidence="17" id="KW-1185">Reference proteome</keyword>
<evidence type="ECO:0000256" key="5">
    <source>
        <dbReference type="ARBA" id="ARBA00022692"/>
    </source>
</evidence>
<dbReference type="PANTHER" id="PTHR30069:SF39">
    <property type="entry name" value="BLL6183 PROTEIN"/>
    <property type="match status" value="1"/>
</dbReference>
<keyword evidence="7 10" id="KW-0472">Membrane</keyword>
<dbReference type="RefSeq" id="WP_173764650.1">
    <property type="nucleotide sequence ID" value="NZ_CP048836.1"/>
</dbReference>
<keyword evidence="6 11" id="KW-0798">TonB box</keyword>
<evidence type="ECO:0000256" key="3">
    <source>
        <dbReference type="ARBA" id="ARBA00022448"/>
    </source>
</evidence>
<keyword evidence="9 10" id="KW-0998">Cell outer membrane</keyword>
<comment type="similarity">
    <text evidence="2 10 11">Belongs to the TonB-dependent receptor family.</text>
</comment>
<dbReference type="Gene3D" id="2.40.170.20">
    <property type="entry name" value="TonB-dependent receptor, beta-barrel domain"/>
    <property type="match status" value="1"/>
</dbReference>
<organism evidence="16 17">
    <name type="scientific">Nitrogeniibacter mangrovi</name>
    <dbReference type="NCBI Taxonomy" id="2016596"/>
    <lineage>
        <taxon>Bacteria</taxon>
        <taxon>Pseudomonadati</taxon>
        <taxon>Pseudomonadota</taxon>
        <taxon>Betaproteobacteria</taxon>
        <taxon>Rhodocyclales</taxon>
        <taxon>Zoogloeaceae</taxon>
        <taxon>Nitrogeniibacter</taxon>
    </lineage>
</organism>
<dbReference type="GO" id="GO:0015344">
    <property type="term" value="F:siderophore uptake transmembrane transporter activity"/>
    <property type="evidence" value="ECO:0007669"/>
    <property type="project" value="TreeGrafter"/>
</dbReference>
<keyword evidence="3 10" id="KW-0813">Transport</keyword>
<reference evidence="16 17" key="1">
    <citation type="submission" date="2020-02" db="EMBL/GenBank/DDBJ databases">
        <title>Nitrogenibacter mangrovi gen. nov., sp. nov. isolated from mangrove sediment, a denitrifying betaproteobacterium.</title>
        <authorList>
            <person name="Liao H."/>
            <person name="Tian Y."/>
        </authorList>
    </citation>
    <scope>NUCLEOTIDE SEQUENCE [LARGE SCALE GENOMIC DNA]</scope>
    <source>
        <strain evidence="16 17">M9-3-2</strain>
    </source>
</reference>
<keyword evidence="8 16" id="KW-0675">Receptor</keyword>
<evidence type="ECO:0000256" key="7">
    <source>
        <dbReference type="ARBA" id="ARBA00023136"/>
    </source>
</evidence>
<evidence type="ECO:0000256" key="8">
    <source>
        <dbReference type="ARBA" id="ARBA00023170"/>
    </source>
</evidence>
<evidence type="ECO:0000259" key="15">
    <source>
        <dbReference type="Pfam" id="PF07715"/>
    </source>
</evidence>
<evidence type="ECO:0000256" key="11">
    <source>
        <dbReference type="RuleBase" id="RU003357"/>
    </source>
</evidence>
<evidence type="ECO:0000313" key="17">
    <source>
        <dbReference type="Proteomes" id="UP000501991"/>
    </source>
</evidence>
<evidence type="ECO:0000256" key="9">
    <source>
        <dbReference type="ARBA" id="ARBA00023237"/>
    </source>
</evidence>
<evidence type="ECO:0000256" key="12">
    <source>
        <dbReference type="SAM" id="MobiDB-lite"/>
    </source>
</evidence>
<feature type="signal peptide" evidence="13">
    <location>
        <begin position="1"/>
        <end position="24"/>
    </location>
</feature>
<dbReference type="PROSITE" id="PS52016">
    <property type="entry name" value="TONB_DEPENDENT_REC_3"/>
    <property type="match status" value="1"/>
</dbReference>
<dbReference type="SUPFAM" id="SSF56935">
    <property type="entry name" value="Porins"/>
    <property type="match status" value="1"/>
</dbReference>
<dbReference type="CDD" id="cd01347">
    <property type="entry name" value="ligand_gated_channel"/>
    <property type="match status" value="1"/>
</dbReference>
<protein>
    <submittedName>
        <fullName evidence="16">TonB-dependent receptor</fullName>
    </submittedName>
</protein>
<feature type="region of interest" description="Disordered" evidence="12">
    <location>
        <begin position="367"/>
        <end position="388"/>
    </location>
</feature>
<evidence type="ECO:0000256" key="4">
    <source>
        <dbReference type="ARBA" id="ARBA00022452"/>
    </source>
</evidence>
<dbReference type="EMBL" id="CP048836">
    <property type="protein sequence ID" value="QID17486.1"/>
    <property type="molecule type" value="Genomic_DNA"/>
</dbReference>
<dbReference type="Proteomes" id="UP000501991">
    <property type="component" value="Chromosome"/>
</dbReference>
<evidence type="ECO:0000256" key="10">
    <source>
        <dbReference type="PROSITE-ProRule" id="PRU01360"/>
    </source>
</evidence>
<keyword evidence="5 10" id="KW-0812">Transmembrane</keyword>
<accession>A0A6C1B1I4</accession>
<name>A0A6C1B1I4_9RHOO</name>
<evidence type="ECO:0000259" key="14">
    <source>
        <dbReference type="Pfam" id="PF00593"/>
    </source>
</evidence>
<dbReference type="InterPro" id="IPR037066">
    <property type="entry name" value="Plug_dom_sf"/>
</dbReference>
<dbReference type="GO" id="GO:0044718">
    <property type="term" value="P:siderophore transmembrane transport"/>
    <property type="evidence" value="ECO:0007669"/>
    <property type="project" value="TreeGrafter"/>
</dbReference>
<gene>
    <name evidence="16" type="ORF">G3580_07410</name>
</gene>
<sequence>MTRVRFSPLPLAMMLAALGTAAQADTTLAPVEVIDTTPLPGIGIERDRVPANVQRARDLGEASIANGMNTKLNGVTVNENQGNPYQADLNFRGFTASPLLGTPQGLSVYVDGIRVNEGFGDVVNWDLIPQSALEDVSVIPGSNPLFGLNTLGGAISMRTKDGRNNPGTELQASAGSFGRWTTSLTHGGSTDALDWFIAAESLNENGWRDRSPSDVKQLFGKFGWRDDMSDISVSLNYADNDLIGNGLLPDSMYRRNREMVYNYPDQTRNRLKQIAVTGNHWLDDANQLTARIYWRNVHTRTLNGDGNDDFTALPDPSGSINRTATDQYALGVTAQWTHYADTHQLTVGASHDRSRAAFLQTSQEGELNAARGVDPTGDIQPENSLDGRTRSSSVFLTDTYSVTDTVALTGSARYNRTRVINRDRLNATAPNLDGDFTYQRINPALGVTWQIRPALGFYASYNEGNRAPTPIELGCADPANPCTLPNALRSDPRLDQVIAKTLEVGLRGAHGKALNWNASVFRTTNHDDILFVGTSTSAGYFTNFGKTRRQGLELDLSGEHGAFDWRAGYTWLQATFQSSACLLSASNSSAGADPRCGADEIRVASGDRLPGLPRHSLKLSLDWKPVDALRVGTQMQTYSGQLVRGNENGRDSKGRIGGYTVFNLDADWKFAQGWTLFGRVDNLFDRRYETAGALAENIFNAQGRFITNPNNWEDERFVAPGAPRAAWIGVRYKFGGKS</sequence>
<dbReference type="InterPro" id="IPR036942">
    <property type="entry name" value="Beta-barrel_TonB_sf"/>
</dbReference>
<feature type="domain" description="TonB-dependent receptor-like beta-barrel" evidence="14">
    <location>
        <begin position="215"/>
        <end position="683"/>
    </location>
</feature>
<dbReference type="GO" id="GO:0009279">
    <property type="term" value="C:cell outer membrane"/>
    <property type="evidence" value="ECO:0007669"/>
    <property type="project" value="UniProtKB-SubCell"/>
</dbReference>
<dbReference type="KEGG" id="azq:G3580_07410"/>
<dbReference type="Gene3D" id="2.170.130.10">
    <property type="entry name" value="TonB-dependent receptor, plug domain"/>
    <property type="match status" value="1"/>
</dbReference>
<dbReference type="Pfam" id="PF07715">
    <property type="entry name" value="Plug"/>
    <property type="match status" value="1"/>
</dbReference>
<dbReference type="InterPro" id="IPR039426">
    <property type="entry name" value="TonB-dep_rcpt-like"/>
</dbReference>
<keyword evidence="13" id="KW-0732">Signal</keyword>
<dbReference type="InterPro" id="IPR000531">
    <property type="entry name" value="Beta-barrel_TonB"/>
</dbReference>
<evidence type="ECO:0000313" key="16">
    <source>
        <dbReference type="EMBL" id="QID17486.1"/>
    </source>
</evidence>
<dbReference type="InterPro" id="IPR012910">
    <property type="entry name" value="Plug_dom"/>
</dbReference>
<feature type="domain" description="TonB-dependent receptor plug" evidence="15">
    <location>
        <begin position="56"/>
        <end position="154"/>
    </location>
</feature>
<feature type="chain" id="PRO_5025434640" evidence="13">
    <location>
        <begin position="25"/>
        <end position="738"/>
    </location>
</feature>
<dbReference type="Pfam" id="PF00593">
    <property type="entry name" value="TonB_dep_Rec_b-barrel"/>
    <property type="match status" value="1"/>
</dbReference>